<dbReference type="InterPro" id="IPR027417">
    <property type="entry name" value="P-loop_NTPase"/>
</dbReference>
<dbReference type="RefSeq" id="XP_041434482.1">
    <property type="nucleotide sequence ID" value="XM_041578548.1"/>
</dbReference>
<dbReference type="GeneID" id="121398935"/>
<evidence type="ECO:0000313" key="1">
    <source>
        <dbReference type="Proteomes" id="UP000186698"/>
    </source>
</evidence>
<dbReference type="KEGG" id="xla:121398935"/>
<sequence length="271" mass="31366">MDVDHLRDYIQSFTLNECPLGNQGYNRILLQLFGFLGHGKSSLINSCKFALLDTEFKKHAEAAANDGGLTMERKSYPLTGTITMVDNRGCAMINPNGMAEIYAQLCNFVPLEQRVEWNKTYEDMMFRLEDDDVDPNFTDFFVPIFVYSVKKEMTATEIEEIKPFFKNCRDLTGIFPIIVLTNKTSGDFAKLRNIFEGMGAEEILAVENYTDDDHFKTRGRHTLFLELIHKALKDVSFCMKDQRNPKKDRAQRKKFLLKYVHERDKNQPLSQ</sequence>
<proteinExistence type="predicted"/>
<protein>
    <submittedName>
        <fullName evidence="2">Uncharacterized protein LOC121398935</fullName>
    </submittedName>
</protein>
<accession>A0A1L8ERG7</accession>
<name>A0A1L8ERG7_XENLA</name>
<organism evidence="1 2">
    <name type="scientific">Xenopus laevis</name>
    <name type="common">African clawed frog</name>
    <dbReference type="NCBI Taxonomy" id="8355"/>
    <lineage>
        <taxon>Eukaryota</taxon>
        <taxon>Metazoa</taxon>
        <taxon>Chordata</taxon>
        <taxon>Craniata</taxon>
        <taxon>Vertebrata</taxon>
        <taxon>Euteleostomi</taxon>
        <taxon>Amphibia</taxon>
        <taxon>Batrachia</taxon>
        <taxon>Anura</taxon>
        <taxon>Pipoidea</taxon>
        <taxon>Pipidae</taxon>
        <taxon>Xenopodinae</taxon>
        <taxon>Xenopus</taxon>
        <taxon>Xenopus</taxon>
    </lineage>
</organism>
<dbReference type="AlphaFoldDB" id="A0A1L8ERG7"/>
<gene>
    <name evidence="2" type="primary">LOC121398935</name>
</gene>
<dbReference type="Proteomes" id="UP000186698">
    <property type="component" value="Chromosome 9_10S"/>
</dbReference>
<dbReference type="SUPFAM" id="SSF52540">
    <property type="entry name" value="P-loop containing nucleoside triphosphate hydrolases"/>
    <property type="match status" value="1"/>
</dbReference>
<reference evidence="2" key="1">
    <citation type="submission" date="2025-08" db="UniProtKB">
        <authorList>
            <consortium name="RefSeq"/>
        </authorList>
    </citation>
    <scope>IDENTIFICATION</scope>
    <source>
        <strain evidence="2">J_2021</strain>
        <tissue evidence="2">Erythrocytes</tissue>
    </source>
</reference>
<keyword evidence="1" id="KW-1185">Reference proteome</keyword>
<dbReference type="PaxDb" id="8355-A0A1L8ERG7"/>
<dbReference type="OMA" id="AREIHEC"/>
<evidence type="ECO:0000313" key="2">
    <source>
        <dbReference type="RefSeq" id="XP_041434482.1"/>
    </source>
</evidence>
<dbReference type="OrthoDB" id="25620at2759"/>